<dbReference type="InterPro" id="IPR001190">
    <property type="entry name" value="SRCR"/>
</dbReference>
<gene>
    <name evidence="2" type="ORF">QSP1433_LOCUS14741</name>
</gene>
<sequence>MRLRDWLTAGLRAQNSSHMDQGSGSDLCTSRKDNRVLCQATAECQWVEGTGLPESMMGCFEKKTQVQGWRNLCESEWCQHLRTGVRAMVHSQRQVTGICSRFTDQCLFTEVEPVEDILFDAILTLGCKNAGVNVTSVTALSACKKSLKASFFHGEQCIHTAQVRPLCVEKNTNLLGGRLEVSDAVSSQHPNATEEEGIFWCNQYCYSLSGYCTMWTYETSTKRCVVRGSYTGNATRLKKTVHRGYTSGLLCTPPGATFEVEDFLNRIRAERECKHICDSCDTLTASEKLASCKEACESCQAHSLSLSKANQTLHHHTRSKYKVKGSSNFYFLAGFSVADNLAIVGTVYDRAAYRGGCLRQCLDKKECHFFTIRDFYCTLYGGVDFSKKDMPRLQKNKDSFGFKYSSVTCGTLIHAAMQSLNLRLFDAVDLVVKENPFCKGNCRTFNSPNSLLQMRAGVPPGGDIAAGFRGDLYVVSVQDGQEFNPLTDNKYTVLSVGDVWQGDSESRFYTISRQEPYSTTSHRLVPVSRCMYGNTIADGCNAVLAPAEQWAQFVRSTPDEDEDPDPLKDTIMADTTCSAGPIPNPLSQHVDSFRPQVPAYTQYPRATVDRFCQSIGALVAESSVSGGPIVFCTAFPVSLANHLVWFQDLTTRREVMVTSAGCMQHWKIRKDENRPLAHRFGVKFDQCSDTCDLDSKSEMGFPSFDHFKPMFDSTMARVESILLVTKNFAIFTIDRDVPPLEIDTGSALAREFKQFGGSIDLNVVHFYRNFNQRITQYTRADSNQHRCQLEVFDLRFVDFDSTCPVPSEAGGAPLFRSMNRLETGVERPETVVGMKGYKVEGREMGLGVVIPTYQLLSEGFVFGTLELDLDPLHPMADGAGYTDCRDFGPGYDATMNYYEQEPMVREPIFGRWEDFPERFGTVIEQGLNSVLQKVAKHVVTNLMPATDLERKYMQIYQVDRAAIPRYFTTVGIRKIMALLRDDQAHRPNVLQTDISPVDTPKPECRVCCFFDENDDEGKKMSCSSCLKIESASKFYPRLEHEDVCKPPTPAPTPPPHIPVPVPIPRSDRCKVKKPFQPISPKLNIFGIHLDFCPTLGTVATTVLGAAGVGYAGCAGAGLAAAAECQLVGGGPMDPAADACSVAWGGFSAVCIYLVSAGIVVNAATFSAYIGCTEWCP</sequence>
<feature type="domain" description="SRCR" evidence="1">
    <location>
        <begin position="44"/>
        <end position="168"/>
    </location>
</feature>
<dbReference type="EMBL" id="HBHK01023313">
    <property type="protein sequence ID" value="CAD9701870.1"/>
    <property type="molecule type" value="Transcribed_RNA"/>
</dbReference>
<reference evidence="2" key="1">
    <citation type="submission" date="2021-01" db="EMBL/GenBank/DDBJ databases">
        <authorList>
            <person name="Corre E."/>
            <person name="Pelletier E."/>
            <person name="Niang G."/>
            <person name="Scheremetjew M."/>
            <person name="Finn R."/>
            <person name="Kale V."/>
            <person name="Holt S."/>
            <person name="Cochrane G."/>
            <person name="Meng A."/>
            <person name="Brown T."/>
            <person name="Cohen L."/>
        </authorList>
    </citation>
    <scope>NUCLEOTIDE SEQUENCE</scope>
    <source>
        <strain evidence="2">NY070348D</strain>
    </source>
</reference>
<proteinExistence type="predicted"/>
<evidence type="ECO:0000259" key="1">
    <source>
        <dbReference type="PROSITE" id="PS50287"/>
    </source>
</evidence>
<dbReference type="AlphaFoldDB" id="A0A7S2WQN6"/>
<evidence type="ECO:0000313" key="2">
    <source>
        <dbReference type="EMBL" id="CAD9701870.1"/>
    </source>
</evidence>
<name>A0A7S2WQN6_9STRA</name>
<organism evidence="2">
    <name type="scientific">Mucochytrium quahogii</name>
    <dbReference type="NCBI Taxonomy" id="96639"/>
    <lineage>
        <taxon>Eukaryota</taxon>
        <taxon>Sar</taxon>
        <taxon>Stramenopiles</taxon>
        <taxon>Bigyra</taxon>
        <taxon>Labyrinthulomycetes</taxon>
        <taxon>Thraustochytrida</taxon>
        <taxon>Thraustochytriidae</taxon>
        <taxon>Mucochytrium</taxon>
    </lineage>
</organism>
<dbReference type="PROSITE" id="PS50287">
    <property type="entry name" value="SRCR_2"/>
    <property type="match status" value="1"/>
</dbReference>
<dbReference type="GO" id="GO:0016020">
    <property type="term" value="C:membrane"/>
    <property type="evidence" value="ECO:0007669"/>
    <property type="project" value="InterPro"/>
</dbReference>
<protein>
    <recommendedName>
        <fullName evidence="1">SRCR domain-containing protein</fullName>
    </recommendedName>
</protein>
<accession>A0A7S2WQN6</accession>